<comment type="cofactor">
    <cofactor evidence="6">
        <name>FMN</name>
        <dbReference type="ChEBI" id="CHEBI:58210"/>
    </cofactor>
    <text evidence="6">Binds 1 FMN per subunit.</text>
</comment>
<comment type="caution">
    <text evidence="8">The sequence shown here is derived from an EMBL/GenBank/DDBJ whole genome shotgun (WGS) entry which is preliminary data.</text>
</comment>
<name>A0ABP4L263_9ACTN</name>
<evidence type="ECO:0000259" key="7">
    <source>
        <dbReference type="Pfam" id="PF02525"/>
    </source>
</evidence>
<keyword evidence="9" id="KW-1185">Reference proteome</keyword>
<evidence type="ECO:0000256" key="5">
    <source>
        <dbReference type="ARBA" id="ARBA00048542"/>
    </source>
</evidence>
<evidence type="ECO:0000256" key="1">
    <source>
        <dbReference type="ARBA" id="ARBA00022630"/>
    </source>
</evidence>
<dbReference type="EC" id="1.6.5.-" evidence="6"/>
<comment type="function">
    <text evidence="6">Quinone reductase that provides resistance to thiol-specific stress caused by electrophilic quinones.</text>
</comment>
<dbReference type="InterPro" id="IPR029039">
    <property type="entry name" value="Flavoprotein-like_sf"/>
</dbReference>
<dbReference type="Gene3D" id="3.40.50.360">
    <property type="match status" value="1"/>
</dbReference>
<keyword evidence="1 6" id="KW-0285">Flavoprotein</keyword>
<evidence type="ECO:0000256" key="2">
    <source>
        <dbReference type="ARBA" id="ARBA00022643"/>
    </source>
</evidence>
<dbReference type="PANTHER" id="PTHR43741">
    <property type="entry name" value="FMN-DEPENDENT NADH-AZOREDUCTASE 1"/>
    <property type="match status" value="1"/>
</dbReference>
<dbReference type="PANTHER" id="PTHR43741:SF4">
    <property type="entry name" value="FMN-DEPENDENT NADH:QUINONE OXIDOREDUCTASE"/>
    <property type="match status" value="1"/>
</dbReference>
<evidence type="ECO:0000313" key="8">
    <source>
        <dbReference type="EMBL" id="GAA1514482.1"/>
    </source>
</evidence>
<protein>
    <recommendedName>
        <fullName evidence="6">FMN dependent NADH:quinone oxidoreductase</fullName>
        <ecNumber evidence="6">1.6.5.-</ecNumber>
    </recommendedName>
    <alternativeName>
        <fullName evidence="6">Azo-dye reductase</fullName>
    </alternativeName>
    <alternativeName>
        <fullName evidence="6">FMN-dependent NADH-azo compound oxidoreductase</fullName>
    </alternativeName>
    <alternativeName>
        <fullName evidence="6">FMN-dependent NADH-azoreductase</fullName>
        <ecNumber evidence="6">1.7.1.17</ecNumber>
    </alternativeName>
</protein>
<feature type="binding site" evidence="6">
    <location>
        <begin position="16"/>
        <end position="18"/>
    </location>
    <ligand>
        <name>FMN</name>
        <dbReference type="ChEBI" id="CHEBI:58210"/>
    </ligand>
</feature>
<feature type="domain" description="Flavodoxin-like fold" evidence="7">
    <location>
        <begin position="3"/>
        <end position="164"/>
    </location>
</feature>
<comment type="caution">
    <text evidence="6">Lacks conserved residue(s) required for the propagation of feature annotation.</text>
</comment>
<keyword evidence="4 6" id="KW-0520">NAD</keyword>
<dbReference type="InterPro" id="IPR003680">
    <property type="entry name" value="Flavodoxin_fold"/>
</dbReference>
<dbReference type="EC" id="1.7.1.17" evidence="6"/>
<evidence type="ECO:0000256" key="3">
    <source>
        <dbReference type="ARBA" id="ARBA00023002"/>
    </source>
</evidence>
<accession>A0ABP4L263</accession>
<dbReference type="SUPFAM" id="SSF52218">
    <property type="entry name" value="Flavoproteins"/>
    <property type="match status" value="1"/>
</dbReference>
<comment type="catalytic activity">
    <reaction evidence="5">
        <text>N,N-dimethyl-1,4-phenylenediamine + anthranilate + 2 NAD(+) = 2-(4-dimethylaminophenyl)diazenylbenzoate + 2 NADH + 2 H(+)</text>
        <dbReference type="Rhea" id="RHEA:55872"/>
        <dbReference type="ChEBI" id="CHEBI:15378"/>
        <dbReference type="ChEBI" id="CHEBI:15783"/>
        <dbReference type="ChEBI" id="CHEBI:16567"/>
        <dbReference type="ChEBI" id="CHEBI:57540"/>
        <dbReference type="ChEBI" id="CHEBI:57945"/>
        <dbReference type="ChEBI" id="CHEBI:71579"/>
        <dbReference type="EC" id="1.7.1.17"/>
    </reaction>
    <physiologicalReaction direction="right-to-left" evidence="5">
        <dbReference type="Rhea" id="RHEA:55874"/>
    </physiologicalReaction>
</comment>
<evidence type="ECO:0000256" key="4">
    <source>
        <dbReference type="ARBA" id="ARBA00023027"/>
    </source>
</evidence>
<reference evidence="9" key="1">
    <citation type="journal article" date="2019" name="Int. J. Syst. Evol. Microbiol.">
        <title>The Global Catalogue of Microorganisms (GCM) 10K type strain sequencing project: providing services to taxonomists for standard genome sequencing and annotation.</title>
        <authorList>
            <consortium name="The Broad Institute Genomics Platform"/>
            <consortium name="The Broad Institute Genome Sequencing Center for Infectious Disease"/>
            <person name="Wu L."/>
            <person name="Ma J."/>
        </authorList>
    </citation>
    <scope>NUCLEOTIDE SEQUENCE [LARGE SCALE GENOMIC DNA]</scope>
    <source>
        <strain evidence="9">JCM 14303</strain>
    </source>
</reference>
<proteinExistence type="inferred from homology"/>
<comment type="similarity">
    <text evidence="6">Belongs to the azoreductase type 1 family.</text>
</comment>
<keyword evidence="2 6" id="KW-0288">FMN</keyword>
<comment type="function">
    <text evidence="6">Also exhibits azoreductase activity. Catalyzes the reductive cleavage of the azo bond in aromatic azo compounds to the corresponding amines.</text>
</comment>
<dbReference type="InterPro" id="IPR023048">
    <property type="entry name" value="NADH:quinone_OxRdtase_FMN_depd"/>
</dbReference>
<gene>
    <name evidence="6" type="primary">azoR</name>
    <name evidence="8" type="ORF">GCM10009741_11100</name>
</gene>
<keyword evidence="3 6" id="KW-0560">Oxidoreductase</keyword>
<feature type="binding site" evidence="6">
    <location>
        <position position="10"/>
    </location>
    <ligand>
        <name>FMN</name>
        <dbReference type="ChEBI" id="CHEBI:58210"/>
    </ligand>
</feature>
<comment type="subunit">
    <text evidence="6">Homodimer.</text>
</comment>
<sequence>MTTLLRIDASLRLDGSVSRALADSAEAAWKSEHPNGVVVRRDLGLHPIPAGVWPALVTEKFGAEVPAGADFTDPVEAKALAADIIGEFKTADAVLLAVPLYNYGIAQHVKAYIDLLLTDQDLLTGTAVAGQPIIFTLARGGGYAPGTPKEGWDHATPYLNRIFGEVFNMNIRTAAAELTLAPVTPGMEELVDLSKVSEQDAHTTAGEHAAEVARSLTSNAA</sequence>
<evidence type="ECO:0000313" key="9">
    <source>
        <dbReference type="Proteomes" id="UP001500363"/>
    </source>
</evidence>
<dbReference type="EMBL" id="BAAANC010000001">
    <property type="protein sequence ID" value="GAA1514482.1"/>
    <property type="molecule type" value="Genomic_DNA"/>
</dbReference>
<dbReference type="InterPro" id="IPR050104">
    <property type="entry name" value="FMN-dep_NADH:Q_OxRdtase_AzoR1"/>
</dbReference>
<dbReference type="HAMAP" id="MF_01216">
    <property type="entry name" value="Azoreductase_type1"/>
    <property type="match status" value="1"/>
</dbReference>
<dbReference type="RefSeq" id="WP_344170352.1">
    <property type="nucleotide sequence ID" value="NZ_BAAANC010000001.1"/>
</dbReference>
<comment type="catalytic activity">
    <reaction evidence="6">
        <text>2 a quinone + NADH + H(+) = 2 a 1,4-benzosemiquinone + NAD(+)</text>
        <dbReference type="Rhea" id="RHEA:65952"/>
        <dbReference type="ChEBI" id="CHEBI:15378"/>
        <dbReference type="ChEBI" id="CHEBI:57540"/>
        <dbReference type="ChEBI" id="CHEBI:57945"/>
        <dbReference type="ChEBI" id="CHEBI:132124"/>
        <dbReference type="ChEBI" id="CHEBI:134225"/>
    </reaction>
</comment>
<dbReference type="Proteomes" id="UP001500363">
    <property type="component" value="Unassembled WGS sequence"/>
</dbReference>
<organism evidence="8 9">
    <name type="scientific">Kribbella lupini</name>
    <dbReference type="NCBI Taxonomy" id="291602"/>
    <lineage>
        <taxon>Bacteria</taxon>
        <taxon>Bacillati</taxon>
        <taxon>Actinomycetota</taxon>
        <taxon>Actinomycetes</taxon>
        <taxon>Propionibacteriales</taxon>
        <taxon>Kribbellaceae</taxon>
        <taxon>Kribbella</taxon>
    </lineage>
</organism>
<evidence type="ECO:0000256" key="6">
    <source>
        <dbReference type="HAMAP-Rule" id="MF_01216"/>
    </source>
</evidence>
<dbReference type="Pfam" id="PF02525">
    <property type="entry name" value="Flavodoxin_2"/>
    <property type="match status" value="1"/>
</dbReference>